<gene>
    <name evidence="8" type="ORF">SAMN02745194_03032</name>
</gene>
<dbReference type="SUPFAM" id="SSF51621">
    <property type="entry name" value="Phosphoenolpyruvate/pyruvate domain"/>
    <property type="match status" value="1"/>
</dbReference>
<comment type="cofactor">
    <cofactor evidence="1">
        <name>Mg(2+)</name>
        <dbReference type="ChEBI" id="CHEBI:18420"/>
    </cofactor>
</comment>
<dbReference type="GO" id="GO:0006107">
    <property type="term" value="P:oxaloacetate metabolic process"/>
    <property type="evidence" value="ECO:0007669"/>
    <property type="project" value="TreeGrafter"/>
</dbReference>
<dbReference type="Proteomes" id="UP000184387">
    <property type="component" value="Unassembled WGS sequence"/>
</dbReference>
<dbReference type="GO" id="GO:0016829">
    <property type="term" value="F:lyase activity"/>
    <property type="evidence" value="ECO:0007669"/>
    <property type="project" value="UniProtKB-KW"/>
</dbReference>
<proteinExistence type="inferred from homology"/>
<dbReference type="PANTHER" id="PTHR32308">
    <property type="entry name" value="LYASE BETA SUBUNIT, PUTATIVE (AFU_ORTHOLOGUE AFUA_4G13030)-RELATED"/>
    <property type="match status" value="1"/>
</dbReference>
<evidence type="ECO:0000313" key="9">
    <source>
        <dbReference type="Proteomes" id="UP000184387"/>
    </source>
</evidence>
<evidence type="ECO:0000256" key="3">
    <source>
        <dbReference type="ARBA" id="ARBA00022723"/>
    </source>
</evidence>
<organism evidence="8 9">
    <name type="scientific">Muricoccus roseus</name>
    <dbReference type="NCBI Taxonomy" id="198092"/>
    <lineage>
        <taxon>Bacteria</taxon>
        <taxon>Pseudomonadati</taxon>
        <taxon>Pseudomonadota</taxon>
        <taxon>Alphaproteobacteria</taxon>
        <taxon>Acetobacterales</taxon>
        <taxon>Roseomonadaceae</taxon>
        <taxon>Muricoccus</taxon>
    </lineage>
</organism>
<keyword evidence="4 6" id="KW-0460">Magnesium</keyword>
<evidence type="ECO:0000313" key="8">
    <source>
        <dbReference type="EMBL" id="SHJ64225.1"/>
    </source>
</evidence>
<dbReference type="AlphaFoldDB" id="A0A1M6KZ18"/>
<feature type="binding site" evidence="6">
    <location>
        <position position="157"/>
    </location>
    <ligand>
        <name>Mg(2+)</name>
        <dbReference type="ChEBI" id="CHEBI:18420"/>
    </ligand>
</feature>
<dbReference type="RefSeq" id="WP_217659680.1">
    <property type="nucleotide sequence ID" value="NZ_FQZF01000017.1"/>
</dbReference>
<dbReference type="STRING" id="198092.SAMN02745194_03032"/>
<name>A0A1M6KZ18_9PROT</name>
<dbReference type="GO" id="GO:0000287">
    <property type="term" value="F:magnesium ion binding"/>
    <property type="evidence" value="ECO:0007669"/>
    <property type="project" value="TreeGrafter"/>
</dbReference>
<keyword evidence="9" id="KW-1185">Reference proteome</keyword>
<evidence type="ECO:0000256" key="4">
    <source>
        <dbReference type="ARBA" id="ARBA00022842"/>
    </source>
</evidence>
<evidence type="ECO:0000256" key="5">
    <source>
        <dbReference type="PIRSR" id="PIRSR015582-1"/>
    </source>
</evidence>
<dbReference type="InterPro" id="IPR015813">
    <property type="entry name" value="Pyrv/PenolPyrv_kinase-like_dom"/>
</dbReference>
<feature type="binding site" evidence="5">
    <location>
        <position position="68"/>
    </location>
    <ligand>
        <name>substrate</name>
    </ligand>
</feature>
<keyword evidence="3 6" id="KW-0479">Metal-binding</keyword>
<protein>
    <submittedName>
        <fullName evidence="8">Citrate lyase subunit beta / citryl-CoA lyase</fullName>
    </submittedName>
</protein>
<feature type="binding site" evidence="5">
    <location>
        <position position="130"/>
    </location>
    <ligand>
        <name>substrate</name>
    </ligand>
</feature>
<sequence length="293" mass="31155">MRPVLMRSKLFVPGSRPELFAKAAASAADALSFDLEDAVAPNRKDEARDMLAAFLRGGDHGGKVIVIRVNGIDTPHFERDIAAVALPGTHMINLPMIRDAAEVAAAADVLERAERANGVAEPIGILCNIETPRALRLAHEIAGAHPRACGLQIGYADLLEPYGFDRMDPAMLAHLRMEIRLAAAEHNQPAYDGAFAKVDQPDAYRAEAEAARRMGFAGKSCIHPSQIAMANQAFQPSPAEIARAKRVVEVARERIASGTGAFLVDGSMVDAPFVAGAEAVLALARKLGLPGAE</sequence>
<dbReference type="InterPro" id="IPR005000">
    <property type="entry name" value="Aldolase/citrate-lyase_domain"/>
</dbReference>
<feature type="domain" description="HpcH/HpaI aldolase/citrate lyase" evidence="7">
    <location>
        <begin position="7"/>
        <end position="224"/>
    </location>
</feature>
<evidence type="ECO:0000256" key="2">
    <source>
        <dbReference type="ARBA" id="ARBA00005568"/>
    </source>
</evidence>
<dbReference type="EMBL" id="FQZF01000017">
    <property type="protein sequence ID" value="SHJ64225.1"/>
    <property type="molecule type" value="Genomic_DNA"/>
</dbReference>
<keyword evidence="8" id="KW-0456">Lyase</keyword>
<accession>A0A1M6KZ18</accession>
<dbReference type="Pfam" id="PF03328">
    <property type="entry name" value="HpcH_HpaI"/>
    <property type="match status" value="1"/>
</dbReference>
<feature type="binding site" evidence="6">
    <location>
        <position position="130"/>
    </location>
    <ligand>
        <name>Mg(2+)</name>
        <dbReference type="ChEBI" id="CHEBI:18420"/>
    </ligand>
</feature>
<reference evidence="8 9" key="1">
    <citation type="submission" date="2016-11" db="EMBL/GenBank/DDBJ databases">
        <authorList>
            <person name="Jaros S."/>
            <person name="Januszkiewicz K."/>
            <person name="Wedrychowicz H."/>
        </authorList>
    </citation>
    <scope>NUCLEOTIDE SEQUENCE [LARGE SCALE GENOMIC DNA]</scope>
    <source>
        <strain evidence="8 9">DSM 14916</strain>
    </source>
</reference>
<dbReference type="InterPro" id="IPR040442">
    <property type="entry name" value="Pyrv_kinase-like_dom_sf"/>
</dbReference>
<evidence type="ECO:0000256" key="6">
    <source>
        <dbReference type="PIRSR" id="PIRSR015582-2"/>
    </source>
</evidence>
<comment type="similarity">
    <text evidence="2">Belongs to the HpcH/HpaI aldolase family.</text>
</comment>
<dbReference type="PIRSF" id="PIRSF015582">
    <property type="entry name" value="Cit_lyase_B"/>
    <property type="match status" value="1"/>
</dbReference>
<dbReference type="PANTHER" id="PTHR32308:SF10">
    <property type="entry name" value="CITRATE LYASE SUBUNIT BETA"/>
    <property type="match status" value="1"/>
</dbReference>
<dbReference type="InterPro" id="IPR011206">
    <property type="entry name" value="Citrate_lyase_beta/mcl1/mcl2"/>
</dbReference>
<evidence type="ECO:0000256" key="1">
    <source>
        <dbReference type="ARBA" id="ARBA00001946"/>
    </source>
</evidence>
<dbReference type="Gene3D" id="3.20.20.60">
    <property type="entry name" value="Phosphoenolpyruvate-binding domains"/>
    <property type="match status" value="1"/>
</dbReference>
<evidence type="ECO:0000259" key="7">
    <source>
        <dbReference type="Pfam" id="PF03328"/>
    </source>
</evidence>